<proteinExistence type="predicted"/>
<evidence type="ECO:0000313" key="1">
    <source>
        <dbReference type="EMBL" id="PYH97848.1"/>
    </source>
</evidence>
<accession>A0A319EAU1</accession>
<sequence>MFVFPKFPHFDNNEVNKAIRLLNQSFYPIMQLSERIEAEFLVYIEQYEEQMRLLSTRIDNA</sequence>
<dbReference type="Proteomes" id="UP000247810">
    <property type="component" value="Unassembled WGS sequence"/>
</dbReference>
<reference evidence="1 2" key="1">
    <citation type="submission" date="2018-02" db="EMBL/GenBank/DDBJ databases">
        <title>The genomes of Aspergillus section Nigri reveals drivers in fungal speciation.</title>
        <authorList>
            <consortium name="DOE Joint Genome Institute"/>
            <person name="Vesth T.C."/>
            <person name="Nybo J."/>
            <person name="Theobald S."/>
            <person name="Brandl J."/>
            <person name="Frisvad J.C."/>
            <person name="Nielsen K.F."/>
            <person name="Lyhne E.K."/>
            <person name="Kogle M.E."/>
            <person name="Kuo A."/>
            <person name="Riley R."/>
            <person name="Clum A."/>
            <person name="Nolan M."/>
            <person name="Lipzen A."/>
            <person name="Salamov A."/>
            <person name="Henrissat B."/>
            <person name="Wiebenga A."/>
            <person name="De vries R.P."/>
            <person name="Grigoriev I.V."/>
            <person name="Mortensen U.H."/>
            <person name="Andersen M.R."/>
            <person name="Baker S.E."/>
        </authorList>
    </citation>
    <scope>NUCLEOTIDE SEQUENCE [LARGE SCALE GENOMIC DNA]</scope>
    <source>
        <strain evidence="1 2">CBS 707.79</strain>
    </source>
</reference>
<gene>
    <name evidence="1" type="ORF">BO71DRAFT_426720</name>
</gene>
<protein>
    <submittedName>
        <fullName evidence="1">Uncharacterized protein</fullName>
    </submittedName>
</protein>
<dbReference type="VEuPathDB" id="FungiDB:BO71DRAFT_426720"/>
<keyword evidence="2" id="KW-1185">Reference proteome</keyword>
<dbReference type="EMBL" id="KZ825818">
    <property type="protein sequence ID" value="PYH97848.1"/>
    <property type="molecule type" value="Genomic_DNA"/>
</dbReference>
<dbReference type="AlphaFoldDB" id="A0A319EAU1"/>
<organism evidence="1 2">
    <name type="scientific">Aspergillus ellipticus CBS 707.79</name>
    <dbReference type="NCBI Taxonomy" id="1448320"/>
    <lineage>
        <taxon>Eukaryota</taxon>
        <taxon>Fungi</taxon>
        <taxon>Dikarya</taxon>
        <taxon>Ascomycota</taxon>
        <taxon>Pezizomycotina</taxon>
        <taxon>Eurotiomycetes</taxon>
        <taxon>Eurotiomycetidae</taxon>
        <taxon>Eurotiales</taxon>
        <taxon>Aspergillaceae</taxon>
        <taxon>Aspergillus</taxon>
        <taxon>Aspergillus subgen. Circumdati</taxon>
    </lineage>
</organism>
<name>A0A319EAU1_9EURO</name>
<evidence type="ECO:0000313" key="2">
    <source>
        <dbReference type="Proteomes" id="UP000247810"/>
    </source>
</evidence>